<evidence type="ECO:0000313" key="1">
    <source>
        <dbReference type="EMBL" id="KAI5345094.1"/>
    </source>
</evidence>
<dbReference type="AlphaFoldDB" id="A0AAD4WLZ2"/>
<protein>
    <submittedName>
        <fullName evidence="1">Uncharacterized protein</fullName>
    </submittedName>
</protein>
<proteinExistence type="predicted"/>
<accession>A0AAD4WLZ2</accession>
<dbReference type="EMBL" id="JAJFAZ020000002">
    <property type="protein sequence ID" value="KAI5345094.1"/>
    <property type="molecule type" value="Genomic_DNA"/>
</dbReference>
<dbReference type="PANTHER" id="PTHR47150">
    <property type="entry name" value="OS12G0169200 PROTEIN"/>
    <property type="match status" value="1"/>
</dbReference>
<comment type="caution">
    <text evidence="1">The sequence shown here is derived from an EMBL/GenBank/DDBJ whole genome shotgun (WGS) entry which is preliminary data.</text>
</comment>
<evidence type="ECO:0000313" key="2">
    <source>
        <dbReference type="Proteomes" id="UP001054821"/>
    </source>
</evidence>
<gene>
    <name evidence="1" type="ORF">L3X38_012971</name>
</gene>
<sequence length="176" mass="20764">MFDDDSNDEEHHQRVIQAVVHHTSLENEATKYGGSVVGCEYKNRERENHHRNLMSNYFIERPHFNSTNFRRRFRMLKELFYRILNDVVNHEPYFRYKKDGLGRQGLSPEQKLTVVFCMLAWGCSVDATNEYCKLGESIALESLRKFCCAVEAVYGQRYLRSPNLADLYMLLHMASR</sequence>
<dbReference type="PANTHER" id="PTHR47150:SF7">
    <property type="entry name" value="NUCLEASE"/>
    <property type="match status" value="1"/>
</dbReference>
<name>A0AAD4WLZ2_PRUDU</name>
<keyword evidence="2" id="KW-1185">Reference proteome</keyword>
<dbReference type="Proteomes" id="UP001054821">
    <property type="component" value="Chromosome 2"/>
</dbReference>
<reference evidence="1 2" key="1">
    <citation type="journal article" date="2022" name="G3 (Bethesda)">
        <title>Whole-genome sequence and methylome profiling of the almond [Prunus dulcis (Mill.) D.A. Webb] cultivar 'Nonpareil'.</title>
        <authorList>
            <person name="D'Amico-Willman K.M."/>
            <person name="Ouma W.Z."/>
            <person name="Meulia T."/>
            <person name="Sideli G.M."/>
            <person name="Gradziel T.M."/>
            <person name="Fresnedo-Ramirez J."/>
        </authorList>
    </citation>
    <scope>NUCLEOTIDE SEQUENCE [LARGE SCALE GENOMIC DNA]</scope>
    <source>
        <strain evidence="1">Clone GOH B32 T37-40</strain>
    </source>
</reference>
<organism evidence="1 2">
    <name type="scientific">Prunus dulcis</name>
    <name type="common">Almond</name>
    <name type="synonym">Amygdalus dulcis</name>
    <dbReference type="NCBI Taxonomy" id="3755"/>
    <lineage>
        <taxon>Eukaryota</taxon>
        <taxon>Viridiplantae</taxon>
        <taxon>Streptophyta</taxon>
        <taxon>Embryophyta</taxon>
        <taxon>Tracheophyta</taxon>
        <taxon>Spermatophyta</taxon>
        <taxon>Magnoliopsida</taxon>
        <taxon>eudicotyledons</taxon>
        <taxon>Gunneridae</taxon>
        <taxon>Pentapetalae</taxon>
        <taxon>rosids</taxon>
        <taxon>fabids</taxon>
        <taxon>Rosales</taxon>
        <taxon>Rosaceae</taxon>
        <taxon>Amygdaloideae</taxon>
        <taxon>Amygdaleae</taxon>
        <taxon>Prunus</taxon>
    </lineage>
</organism>